<dbReference type="GO" id="GO:0016791">
    <property type="term" value="F:phosphatase activity"/>
    <property type="evidence" value="ECO:0007669"/>
    <property type="project" value="TreeGrafter"/>
</dbReference>
<dbReference type="InterPro" id="IPR052016">
    <property type="entry name" value="Bact_Sigma-Reg"/>
</dbReference>
<dbReference type="GO" id="GO:0000160">
    <property type="term" value="P:phosphorelay signal transduction system"/>
    <property type="evidence" value="ECO:0007669"/>
    <property type="project" value="InterPro"/>
</dbReference>
<gene>
    <name evidence="5" type="ORF">SAMN05444389_101660</name>
</gene>
<dbReference type="PANTHER" id="PTHR43156">
    <property type="entry name" value="STAGE II SPORULATION PROTEIN E-RELATED"/>
    <property type="match status" value="1"/>
</dbReference>
<dbReference type="SMART" id="SM00448">
    <property type="entry name" value="REC"/>
    <property type="match status" value="1"/>
</dbReference>
<evidence type="ECO:0000259" key="4">
    <source>
        <dbReference type="PROSITE" id="PS50110"/>
    </source>
</evidence>
<proteinExistence type="predicted"/>
<keyword evidence="6" id="KW-1185">Reference proteome</keyword>
<dbReference type="RefSeq" id="WP_084731931.1">
    <property type="nucleotide sequence ID" value="NZ_FRCK01000001.1"/>
</dbReference>
<feature type="coiled-coil region" evidence="3">
    <location>
        <begin position="145"/>
        <end position="182"/>
    </location>
</feature>
<dbReference type="CDD" id="cd00156">
    <property type="entry name" value="REC"/>
    <property type="match status" value="1"/>
</dbReference>
<keyword evidence="1" id="KW-0378">Hydrolase</keyword>
<dbReference type="STRING" id="53463.SAMN05444389_101660"/>
<dbReference type="OrthoDB" id="9811749at2"/>
<dbReference type="Gene3D" id="3.60.40.10">
    <property type="entry name" value="PPM-type phosphatase domain"/>
    <property type="match status" value="1"/>
</dbReference>
<feature type="domain" description="Response regulatory" evidence="4">
    <location>
        <begin position="23"/>
        <end position="139"/>
    </location>
</feature>
<dbReference type="InterPro" id="IPR011006">
    <property type="entry name" value="CheY-like_superfamily"/>
</dbReference>
<accession>A0A1M7DZ98</accession>
<dbReference type="Gene3D" id="3.40.50.2300">
    <property type="match status" value="1"/>
</dbReference>
<keyword evidence="3" id="KW-0175">Coiled coil</keyword>
<dbReference type="SUPFAM" id="SSF52172">
    <property type="entry name" value="CheY-like"/>
    <property type="match status" value="1"/>
</dbReference>
<dbReference type="Proteomes" id="UP000184444">
    <property type="component" value="Unassembled WGS sequence"/>
</dbReference>
<dbReference type="InterPro" id="IPR001932">
    <property type="entry name" value="PPM-type_phosphatase-like_dom"/>
</dbReference>
<organism evidence="5 6">
    <name type="scientific">Paracoccus solventivorans</name>
    <dbReference type="NCBI Taxonomy" id="53463"/>
    <lineage>
        <taxon>Bacteria</taxon>
        <taxon>Pseudomonadati</taxon>
        <taxon>Pseudomonadota</taxon>
        <taxon>Alphaproteobacteria</taxon>
        <taxon>Rhodobacterales</taxon>
        <taxon>Paracoccaceae</taxon>
        <taxon>Paracoccus</taxon>
    </lineage>
</organism>
<dbReference type="SMART" id="SM00331">
    <property type="entry name" value="PP2C_SIG"/>
    <property type="match status" value="1"/>
</dbReference>
<keyword evidence="2" id="KW-0597">Phosphoprotein</keyword>
<dbReference type="Pfam" id="PF00072">
    <property type="entry name" value="Response_reg"/>
    <property type="match status" value="1"/>
</dbReference>
<evidence type="ECO:0000256" key="3">
    <source>
        <dbReference type="SAM" id="Coils"/>
    </source>
</evidence>
<sequence length="428" mass="46124">MKLPNRVPSTSLRTPGRDSRRRLVLLADGDHVQRRQLSSRLKRSGYRVLEVADGAVALEICCERAPDLILADLMLERLSGLDLCRAHRALRRQGYGYFILLGPGSNRIDVAEALQAGADEFLTRPVSDAELLARIAAAERVLDMHDDLTAANRELKSALEQLSQTQEQMNADLRAARRLQQAMIREHQRRFGAFRITLLMRPAGMIGGDFVGFHQLDDNAVGIHAVDVSGHGVAAALLTARLAAQIEAMTHDLRASVSGLVTTLNDMMLDGPQTDAYLTMVYARLDLARQRVRLVQAGHPHPVIQRADGSIEQIGNGGLPVGVVAGARYDELEVALSPGDRMLIVSDGITDAVGPRGEMLGSEGLRAILRLNAPLSGNALLESMSWSVSSFASGDRADDRSAVLIEHLPGAALLPHPGAGDAPPEGVT</sequence>
<dbReference type="Pfam" id="PF07228">
    <property type="entry name" value="SpoIIE"/>
    <property type="match status" value="1"/>
</dbReference>
<evidence type="ECO:0000313" key="6">
    <source>
        <dbReference type="Proteomes" id="UP000184444"/>
    </source>
</evidence>
<name>A0A1M7DZ98_9RHOB</name>
<dbReference type="EMBL" id="FRCK01000001">
    <property type="protein sequence ID" value="SHL84743.1"/>
    <property type="molecule type" value="Genomic_DNA"/>
</dbReference>
<dbReference type="InterPro" id="IPR036457">
    <property type="entry name" value="PPM-type-like_dom_sf"/>
</dbReference>
<dbReference type="InterPro" id="IPR001789">
    <property type="entry name" value="Sig_transdc_resp-reg_receiver"/>
</dbReference>
<dbReference type="PANTHER" id="PTHR43156:SF2">
    <property type="entry name" value="STAGE II SPORULATION PROTEIN E"/>
    <property type="match status" value="1"/>
</dbReference>
<dbReference type="PROSITE" id="PS50110">
    <property type="entry name" value="RESPONSE_REGULATORY"/>
    <property type="match status" value="1"/>
</dbReference>
<dbReference type="AlphaFoldDB" id="A0A1M7DZ98"/>
<evidence type="ECO:0000256" key="2">
    <source>
        <dbReference type="PROSITE-ProRule" id="PRU00169"/>
    </source>
</evidence>
<dbReference type="SUPFAM" id="SSF81606">
    <property type="entry name" value="PP2C-like"/>
    <property type="match status" value="1"/>
</dbReference>
<evidence type="ECO:0000256" key="1">
    <source>
        <dbReference type="ARBA" id="ARBA00022801"/>
    </source>
</evidence>
<reference evidence="6" key="1">
    <citation type="submission" date="2016-11" db="EMBL/GenBank/DDBJ databases">
        <authorList>
            <person name="Varghese N."/>
            <person name="Submissions S."/>
        </authorList>
    </citation>
    <scope>NUCLEOTIDE SEQUENCE [LARGE SCALE GENOMIC DNA]</scope>
    <source>
        <strain evidence="6">DSM 6637</strain>
    </source>
</reference>
<protein>
    <submittedName>
        <fullName evidence="5">Sigma-B regulation protein RsbU (Phosphoserine phosphatase)</fullName>
    </submittedName>
</protein>
<feature type="modified residue" description="4-aspartylphosphate" evidence="2">
    <location>
        <position position="72"/>
    </location>
</feature>
<evidence type="ECO:0000313" key="5">
    <source>
        <dbReference type="EMBL" id="SHL84743.1"/>
    </source>
</evidence>